<dbReference type="eggNOG" id="ENOG502ZCMR">
    <property type="taxonomic scope" value="Bacteria"/>
</dbReference>
<name>A0A0H3F6F1_RAHSY</name>
<dbReference type="EMBL" id="CP002505">
    <property type="protein sequence ID" value="ADW72479.1"/>
    <property type="molecule type" value="Genomic_DNA"/>
</dbReference>
<dbReference type="InterPro" id="IPR038228">
    <property type="entry name" value="Syd_sf"/>
</dbReference>
<dbReference type="OrthoDB" id="5599437at2"/>
<protein>
    <recommendedName>
        <fullName evidence="4">Protein Syd</fullName>
    </recommendedName>
</protein>
<evidence type="ECO:0000256" key="1">
    <source>
        <dbReference type="ARBA" id="ARBA00022475"/>
    </source>
</evidence>
<dbReference type="AlphaFoldDB" id="A0A0H3F6F1"/>
<reference evidence="6 8" key="3">
    <citation type="submission" date="2024-09" db="EMBL/GenBank/DDBJ databases">
        <title>Genomes of Rahnella.</title>
        <authorList>
            <person name="Mnguni F.C."/>
            <person name="Shin G.Y."/>
            <person name="Coutinho T."/>
        </authorList>
    </citation>
    <scope>NUCLEOTIDE SEQUENCE [LARGE SCALE GENOMIC DNA]</scope>
    <source>
        <strain evidence="6 8">20WA0057</strain>
    </source>
</reference>
<sequence length="183" mass="20635">MESEVSVALREFTQRYVDLWQQETGMPPASEALFGVDSPCVVKTDEDKVFWLTQTFTPDATLQNVERALELQLRPEAHEFYTTQYAGDMTASWQGNPLTLLQVWSQEDFTRLQENLIGHLVTQKRLKLTPTLFLATTDSELDLVSLCNVTGNVVLEQFGSKKRTILSPSLSEFLTMLTAVCPA</sequence>
<evidence type="ECO:0000256" key="2">
    <source>
        <dbReference type="ARBA" id="ARBA00022519"/>
    </source>
</evidence>
<dbReference type="RefSeq" id="WP_013574184.1">
    <property type="nucleotide sequence ID" value="NC_015061.1"/>
</dbReference>
<accession>A0A0H3F6F1</accession>
<comment type="subcellular location">
    <subcellularLocation>
        <location evidence="4">Cell inner membrane</location>
        <topology evidence="4">Peripheral membrane protein</topology>
        <orientation evidence="4">Cytoplasmic side</orientation>
    </subcellularLocation>
    <text evidence="4">Loosely associated with the cytoplasmic side of the inner membrane, probably via SecY.</text>
</comment>
<evidence type="ECO:0000313" key="8">
    <source>
        <dbReference type="Proteomes" id="UP001598201"/>
    </source>
</evidence>
<gene>
    <name evidence="4 6" type="primary">syd</name>
    <name evidence="5" type="ordered locus">Rahaq_0854</name>
    <name evidence="6" type="ORF">ACFPK4_25345</name>
</gene>
<evidence type="ECO:0000313" key="5">
    <source>
        <dbReference type="EMBL" id="ADW72479.1"/>
    </source>
</evidence>
<dbReference type="Gene3D" id="3.40.1580.20">
    <property type="entry name" value="Syd protein"/>
    <property type="match status" value="1"/>
</dbReference>
<dbReference type="GO" id="GO:0009898">
    <property type="term" value="C:cytoplasmic side of plasma membrane"/>
    <property type="evidence" value="ECO:0007669"/>
    <property type="project" value="InterPro"/>
</dbReference>
<dbReference type="InterPro" id="IPR009948">
    <property type="entry name" value="Syd"/>
</dbReference>
<dbReference type="HAMAP" id="MF_01104">
    <property type="entry name" value="Syd"/>
    <property type="match status" value="1"/>
</dbReference>
<organism evidence="5 7">
    <name type="scientific">Rahnella sp. (strain Y9602)</name>
    <dbReference type="NCBI Taxonomy" id="2703885"/>
    <lineage>
        <taxon>Bacteria</taxon>
        <taxon>Pseudomonadati</taxon>
        <taxon>Pseudomonadota</taxon>
        <taxon>Gammaproteobacteria</taxon>
        <taxon>Enterobacterales</taxon>
        <taxon>Yersiniaceae</taxon>
        <taxon>Rahnella</taxon>
    </lineage>
</organism>
<keyword evidence="3 4" id="KW-0472">Membrane</keyword>
<comment type="similarity">
    <text evidence="4">Belongs to the Syd family.</text>
</comment>
<dbReference type="Pfam" id="PF07348">
    <property type="entry name" value="Syd"/>
    <property type="match status" value="1"/>
</dbReference>
<evidence type="ECO:0000256" key="4">
    <source>
        <dbReference type="HAMAP-Rule" id="MF_01104"/>
    </source>
</evidence>
<evidence type="ECO:0000313" key="7">
    <source>
        <dbReference type="Proteomes" id="UP000007257"/>
    </source>
</evidence>
<dbReference type="GeneID" id="95418453"/>
<dbReference type="HOGENOM" id="CLU_121866_0_0_6"/>
<dbReference type="KEGG" id="rah:Rahaq_0854"/>
<keyword evidence="2 4" id="KW-0997">Cell inner membrane</keyword>
<dbReference type="Proteomes" id="UP000007257">
    <property type="component" value="Chromosome"/>
</dbReference>
<dbReference type="EMBL" id="JBHUCJ010000115">
    <property type="protein sequence ID" value="MFD3226872.1"/>
    <property type="molecule type" value="Genomic_DNA"/>
</dbReference>
<dbReference type="CDD" id="cd16323">
    <property type="entry name" value="Syd"/>
    <property type="match status" value="1"/>
</dbReference>
<reference evidence="7" key="1">
    <citation type="submission" date="2011-01" db="EMBL/GenBank/DDBJ databases">
        <title>Complete sequence of chromosome of Rahnella sp. Y9602.</title>
        <authorList>
            <consortium name="US DOE Joint Genome Institute"/>
            <person name="Lucas S."/>
            <person name="Copeland A."/>
            <person name="Lapidus A."/>
            <person name="Cheng J.-F."/>
            <person name="Goodwin L."/>
            <person name="Pitluck S."/>
            <person name="Lu M."/>
            <person name="Detter J.C."/>
            <person name="Han C."/>
            <person name="Tapia R."/>
            <person name="Land M."/>
            <person name="Hauser L."/>
            <person name="Kyrpides N."/>
            <person name="Ivanova N."/>
            <person name="Ovchinnikova G."/>
            <person name="Pagani I."/>
            <person name="Sobecky P.A."/>
            <person name="Martinez R.J."/>
            <person name="Woyke T."/>
        </authorList>
    </citation>
    <scope>NUCLEOTIDE SEQUENCE [LARGE SCALE GENOMIC DNA]</scope>
    <source>
        <strain evidence="7">Y9602</strain>
    </source>
</reference>
<proteinExistence type="inferred from homology"/>
<keyword evidence="8" id="KW-1185">Reference proteome</keyword>
<comment type="function">
    <text evidence="4">Interacts with the SecY protein in vivo. May bind preferentially to an uncomplexed state of SecY, thus functioning either as a chelating agent for excess SecY in the cell or as a regulatory factor that negatively controls the translocase function.</text>
</comment>
<dbReference type="Proteomes" id="UP001598201">
    <property type="component" value="Unassembled WGS sequence"/>
</dbReference>
<evidence type="ECO:0000313" key="6">
    <source>
        <dbReference type="EMBL" id="MFD3226872.1"/>
    </source>
</evidence>
<reference evidence="5 7" key="2">
    <citation type="journal article" date="2012" name="J. Bacteriol.">
        <title>Complete Genome Sequence of Rahnella sp. Strain Y9602, a Gammaproteobacterium Isolate from Metal- and Radionuclide-Contaminated Soil.</title>
        <authorList>
            <person name="Martinez R.J."/>
            <person name="Bruce D."/>
            <person name="Detter C."/>
            <person name="Goodwin L.A."/>
            <person name="Han J."/>
            <person name="Han C.S."/>
            <person name="Held B."/>
            <person name="Land M.L."/>
            <person name="Mikhailova N."/>
            <person name="Nolan M."/>
            <person name="Pennacchio L."/>
            <person name="Pitluck S."/>
            <person name="Tapia R."/>
            <person name="Woyke T."/>
            <person name="Sobecky P.A."/>
        </authorList>
    </citation>
    <scope>NUCLEOTIDE SEQUENCE [LARGE SCALE GENOMIC DNA]</scope>
    <source>
        <strain evidence="5 7">Y9602</strain>
    </source>
</reference>
<evidence type="ECO:0000256" key="3">
    <source>
        <dbReference type="ARBA" id="ARBA00023136"/>
    </source>
</evidence>
<keyword evidence="1 4" id="KW-1003">Cell membrane</keyword>
<dbReference type="NCBIfam" id="NF003439">
    <property type="entry name" value="PRK04968.1"/>
    <property type="match status" value="1"/>
</dbReference>